<evidence type="ECO:0000256" key="1">
    <source>
        <dbReference type="SAM" id="MobiDB-lite"/>
    </source>
</evidence>
<feature type="compositionally biased region" description="Pro residues" evidence="1">
    <location>
        <begin position="324"/>
        <end position="335"/>
    </location>
</feature>
<dbReference type="InParanoid" id="K5W660"/>
<gene>
    <name evidence="2" type="ORF">PHACADRAFT_258643</name>
</gene>
<sequence length="391" mass="41556">MTGDAERSQRDNIKGVPILLVDYLMTTALIMVTEVQEWLDRPQTANGRIRIPGSSQPAVRTWLAIIHGEFIPESPDPPSPTLTAVSSLWDESSNRYSSGAASLFSGLTTPSTPASSAHGHGSFVFPREEEIPPVPALPETVRALPYAASLPQQTYASFENLSSLTLPQPSASTSSLLSPALGSKRGKRPLPTPPILSSPSAPRPLTSPGDGPTSSSDNASFERDRPSSPASSTSSTSISRRSRVGRSLTIANMPPLQPPPNQALPLPPKLAQEFRGYTAPERNGETSASASASVLQAANPDPLPPDQEGRIRRDIQALSLSSMPSPPPPPPPPIIAYPSTSNQNGLLQDVGAIGMAADNRRHSYAESVYEQPPPAYDAIDFSLPQVLLPHR</sequence>
<dbReference type="AlphaFoldDB" id="K5W660"/>
<dbReference type="RefSeq" id="XP_007397336.1">
    <property type="nucleotide sequence ID" value="XM_007397274.1"/>
</dbReference>
<dbReference type="Proteomes" id="UP000008370">
    <property type="component" value="Unassembled WGS sequence"/>
</dbReference>
<dbReference type="OrthoDB" id="2804705at2759"/>
<feature type="compositionally biased region" description="Low complexity" evidence="1">
    <location>
        <begin position="167"/>
        <end position="181"/>
    </location>
</feature>
<dbReference type="HOGENOM" id="CLU_706180_0_0_1"/>
<reference evidence="2 3" key="1">
    <citation type="journal article" date="2012" name="BMC Genomics">
        <title>Comparative genomics of the white-rot fungi, Phanerochaete carnosa and P. chrysosporium, to elucidate the genetic basis of the distinct wood types they colonize.</title>
        <authorList>
            <person name="Suzuki H."/>
            <person name="MacDonald J."/>
            <person name="Syed K."/>
            <person name="Salamov A."/>
            <person name="Hori C."/>
            <person name="Aerts A."/>
            <person name="Henrissat B."/>
            <person name="Wiebenga A."/>
            <person name="vanKuyk P.A."/>
            <person name="Barry K."/>
            <person name="Lindquist E."/>
            <person name="LaButti K."/>
            <person name="Lapidus A."/>
            <person name="Lucas S."/>
            <person name="Coutinho P."/>
            <person name="Gong Y."/>
            <person name="Samejima M."/>
            <person name="Mahadevan R."/>
            <person name="Abou-Zaid M."/>
            <person name="de Vries R.P."/>
            <person name="Igarashi K."/>
            <person name="Yadav J.S."/>
            <person name="Grigoriev I.V."/>
            <person name="Master E.R."/>
        </authorList>
    </citation>
    <scope>NUCLEOTIDE SEQUENCE [LARGE SCALE GENOMIC DNA]</scope>
    <source>
        <strain evidence="2 3">HHB-10118-sp</strain>
    </source>
</reference>
<feature type="region of interest" description="Disordered" evidence="1">
    <location>
        <begin position="167"/>
        <end position="343"/>
    </location>
</feature>
<feature type="compositionally biased region" description="Low complexity" evidence="1">
    <location>
        <begin position="227"/>
        <end position="239"/>
    </location>
</feature>
<name>K5W660_PHACS</name>
<keyword evidence="3" id="KW-1185">Reference proteome</keyword>
<evidence type="ECO:0000313" key="2">
    <source>
        <dbReference type="EMBL" id="EKM54650.1"/>
    </source>
</evidence>
<proteinExistence type="predicted"/>
<protein>
    <submittedName>
        <fullName evidence="2">Uncharacterized protein</fullName>
    </submittedName>
</protein>
<dbReference type="GeneID" id="18917172"/>
<accession>K5W660</accession>
<evidence type="ECO:0000313" key="3">
    <source>
        <dbReference type="Proteomes" id="UP000008370"/>
    </source>
</evidence>
<dbReference type="KEGG" id="pco:PHACADRAFT_258643"/>
<feature type="compositionally biased region" description="Pro residues" evidence="1">
    <location>
        <begin position="255"/>
        <end position="268"/>
    </location>
</feature>
<organism evidence="2 3">
    <name type="scientific">Phanerochaete carnosa (strain HHB-10118-sp)</name>
    <name type="common">White-rot fungus</name>
    <name type="synonym">Peniophora carnosa</name>
    <dbReference type="NCBI Taxonomy" id="650164"/>
    <lineage>
        <taxon>Eukaryota</taxon>
        <taxon>Fungi</taxon>
        <taxon>Dikarya</taxon>
        <taxon>Basidiomycota</taxon>
        <taxon>Agaricomycotina</taxon>
        <taxon>Agaricomycetes</taxon>
        <taxon>Polyporales</taxon>
        <taxon>Phanerochaetaceae</taxon>
        <taxon>Phanerochaete</taxon>
    </lineage>
</organism>
<dbReference type="EMBL" id="JH930473">
    <property type="protein sequence ID" value="EKM54650.1"/>
    <property type="molecule type" value="Genomic_DNA"/>
</dbReference>